<dbReference type="AlphaFoldDB" id="M2Y8V6"/>
<dbReference type="InterPro" id="IPR013216">
    <property type="entry name" value="Methyltransf_11"/>
</dbReference>
<dbReference type="KEGG" id="gsl:Gasu_02830"/>
<keyword evidence="5" id="KW-0808">Transferase</keyword>
<dbReference type="Gramene" id="EME32508">
    <property type="protein sequence ID" value="EME32508"/>
    <property type="gene ID" value="Gasu_02830"/>
</dbReference>
<dbReference type="GO" id="GO:0006397">
    <property type="term" value="P:mRNA processing"/>
    <property type="evidence" value="ECO:0007669"/>
    <property type="project" value="InterPro"/>
</dbReference>
<name>M2Y8V6_GALSU</name>
<feature type="coiled-coil region" evidence="3">
    <location>
        <begin position="254"/>
        <end position="335"/>
    </location>
</feature>
<dbReference type="GeneID" id="17091078"/>
<dbReference type="GO" id="GO:0032259">
    <property type="term" value="P:methylation"/>
    <property type="evidence" value="ECO:0007669"/>
    <property type="project" value="UniProtKB-KW"/>
</dbReference>
<protein>
    <submittedName>
        <fullName evidence="5">Methyltransferase</fullName>
    </submittedName>
</protein>
<feature type="domain" description="Methyltransferase type 11" evidence="4">
    <location>
        <begin position="11"/>
        <end position="91"/>
    </location>
</feature>
<evidence type="ECO:0000313" key="5">
    <source>
        <dbReference type="EMBL" id="EME32508.1"/>
    </source>
</evidence>
<evidence type="ECO:0000256" key="3">
    <source>
        <dbReference type="SAM" id="Coils"/>
    </source>
</evidence>
<dbReference type="GO" id="GO:0000445">
    <property type="term" value="C:THO complex part of transcription export complex"/>
    <property type="evidence" value="ECO:0007669"/>
    <property type="project" value="InterPro"/>
</dbReference>
<dbReference type="GO" id="GO:0008757">
    <property type="term" value="F:S-adenosylmethionine-dependent methyltransferase activity"/>
    <property type="evidence" value="ECO:0007669"/>
    <property type="project" value="InterPro"/>
</dbReference>
<keyword evidence="6" id="KW-1185">Reference proteome</keyword>
<keyword evidence="2" id="KW-0539">Nucleus</keyword>
<reference evidence="6" key="1">
    <citation type="journal article" date="2013" name="Science">
        <title>Gene transfer from bacteria and archaea facilitated evolution of an extremophilic eukaryote.</title>
        <authorList>
            <person name="Schonknecht G."/>
            <person name="Chen W.H."/>
            <person name="Ternes C.M."/>
            <person name="Barbier G.G."/>
            <person name="Shrestha R.P."/>
            <person name="Stanke M."/>
            <person name="Brautigam A."/>
            <person name="Baker B.J."/>
            <person name="Banfield J.F."/>
            <person name="Garavito R.M."/>
            <person name="Carr K."/>
            <person name="Wilkerson C."/>
            <person name="Rensing S.A."/>
            <person name="Gagneul D."/>
            <person name="Dickenson N.E."/>
            <person name="Oesterhelt C."/>
            <person name="Lercher M.J."/>
            <person name="Weber A.P."/>
        </authorList>
    </citation>
    <scope>NUCLEOTIDE SEQUENCE [LARGE SCALE GENOMIC DNA]</scope>
    <source>
        <strain evidence="6">074W</strain>
    </source>
</reference>
<dbReference type="Proteomes" id="UP000030680">
    <property type="component" value="Unassembled WGS sequence"/>
</dbReference>
<organism evidence="5 6">
    <name type="scientific">Galdieria sulphuraria</name>
    <name type="common">Red alga</name>
    <dbReference type="NCBI Taxonomy" id="130081"/>
    <lineage>
        <taxon>Eukaryota</taxon>
        <taxon>Rhodophyta</taxon>
        <taxon>Bangiophyceae</taxon>
        <taxon>Galdieriales</taxon>
        <taxon>Galdieriaceae</taxon>
        <taxon>Galdieria</taxon>
    </lineage>
</organism>
<dbReference type="SUPFAM" id="SSF53335">
    <property type="entry name" value="S-adenosyl-L-methionine-dependent methyltransferases"/>
    <property type="match status" value="1"/>
</dbReference>
<dbReference type="STRING" id="130081.M2Y8V6"/>
<dbReference type="RefSeq" id="XP_005709028.1">
    <property type="nucleotide sequence ID" value="XM_005708971.1"/>
</dbReference>
<dbReference type="EMBL" id="KB454485">
    <property type="protein sequence ID" value="EME32508.1"/>
    <property type="molecule type" value="Genomic_DNA"/>
</dbReference>
<evidence type="ECO:0000256" key="1">
    <source>
        <dbReference type="ARBA" id="ARBA00004123"/>
    </source>
</evidence>
<comment type="subcellular location">
    <subcellularLocation>
        <location evidence="1">Nucleus</location>
    </subcellularLocation>
</comment>
<evidence type="ECO:0000313" key="6">
    <source>
        <dbReference type="Proteomes" id="UP000030680"/>
    </source>
</evidence>
<evidence type="ECO:0000256" key="2">
    <source>
        <dbReference type="ARBA" id="ARBA00023242"/>
    </source>
</evidence>
<sequence length="392" mass="46861">MFFEREQLLLLDVGCGRKGSLSHVDWKPRSLPLLWLGVDKYRDTIYQFLRVAKKSHIIFEGIVASACALPFREEVFDTILCQSVLHHFPIKYKRQLVWKNIQATCLLKQAFCIYLTVCAYEQEGKRLASQDALVSDIKERVLFYHFFKRNELEEEFPHSEIITEKDQHALIYSSKNDFFFNNGITRRRSHITSVYALWCRLRQQDSLQAQQQDELSTLCTALWKDLSRYELNLKKLLLVGKTTLYEDQQLQSTERQIQKDIQRVQLEVEELKRQLQVERTQRRRKEEYSLIASSILELPDREKLQEEFEQTTKQIQQLEEQKQQLEYEKEQRARQFQLLLQSIKELSSETDDGWYSWWKHWFASNTVQQNSSISSYESTWNKENESVRMEDS</sequence>
<accession>M2Y8V6</accession>
<dbReference type="InterPro" id="IPR029063">
    <property type="entry name" value="SAM-dependent_MTases_sf"/>
</dbReference>
<dbReference type="Pfam" id="PF08241">
    <property type="entry name" value="Methyltransf_11"/>
    <property type="match status" value="1"/>
</dbReference>
<dbReference type="OrthoDB" id="271595at2759"/>
<proteinExistence type="predicted"/>
<dbReference type="eggNOG" id="KOG3215">
    <property type="taxonomic scope" value="Eukaryota"/>
</dbReference>
<keyword evidence="3" id="KW-0175">Coiled coil</keyword>
<dbReference type="Pfam" id="PF05615">
    <property type="entry name" value="THOC7"/>
    <property type="match status" value="1"/>
</dbReference>
<dbReference type="InterPro" id="IPR008501">
    <property type="entry name" value="THOC7/Mft1"/>
</dbReference>
<evidence type="ECO:0000259" key="4">
    <source>
        <dbReference type="Pfam" id="PF08241"/>
    </source>
</evidence>
<dbReference type="Gene3D" id="3.40.50.150">
    <property type="entry name" value="Vaccinia Virus protein VP39"/>
    <property type="match status" value="1"/>
</dbReference>
<gene>
    <name evidence="5" type="ORF">Gasu_02830</name>
</gene>
<keyword evidence="5" id="KW-0489">Methyltransferase</keyword>